<organism evidence="2 3">
    <name type="scientific">Dreissena polymorpha</name>
    <name type="common">Zebra mussel</name>
    <name type="synonym">Mytilus polymorpha</name>
    <dbReference type="NCBI Taxonomy" id="45954"/>
    <lineage>
        <taxon>Eukaryota</taxon>
        <taxon>Metazoa</taxon>
        <taxon>Spiralia</taxon>
        <taxon>Lophotrochozoa</taxon>
        <taxon>Mollusca</taxon>
        <taxon>Bivalvia</taxon>
        <taxon>Autobranchia</taxon>
        <taxon>Heteroconchia</taxon>
        <taxon>Euheterodonta</taxon>
        <taxon>Imparidentia</taxon>
        <taxon>Neoheterodontei</taxon>
        <taxon>Myida</taxon>
        <taxon>Dreissenoidea</taxon>
        <taxon>Dreissenidae</taxon>
        <taxon>Dreissena</taxon>
    </lineage>
</organism>
<feature type="region of interest" description="Disordered" evidence="1">
    <location>
        <begin position="88"/>
        <end position="109"/>
    </location>
</feature>
<evidence type="ECO:0000256" key="1">
    <source>
        <dbReference type="SAM" id="MobiDB-lite"/>
    </source>
</evidence>
<feature type="compositionally biased region" description="Polar residues" evidence="1">
    <location>
        <begin position="88"/>
        <end position="99"/>
    </location>
</feature>
<feature type="compositionally biased region" description="Basic and acidic residues" evidence="1">
    <location>
        <begin position="176"/>
        <end position="189"/>
    </location>
</feature>
<keyword evidence="3" id="KW-1185">Reference proteome</keyword>
<protein>
    <submittedName>
        <fullName evidence="2">Uncharacterized protein</fullName>
    </submittedName>
</protein>
<feature type="compositionally biased region" description="Polar residues" evidence="1">
    <location>
        <begin position="158"/>
        <end position="171"/>
    </location>
</feature>
<proteinExistence type="predicted"/>
<feature type="region of interest" description="Disordered" evidence="1">
    <location>
        <begin position="158"/>
        <end position="189"/>
    </location>
</feature>
<reference evidence="2" key="2">
    <citation type="submission" date="2020-11" db="EMBL/GenBank/DDBJ databases">
        <authorList>
            <person name="McCartney M.A."/>
            <person name="Auch B."/>
            <person name="Kono T."/>
            <person name="Mallez S."/>
            <person name="Becker A."/>
            <person name="Gohl D.M."/>
            <person name="Silverstein K.A.T."/>
            <person name="Koren S."/>
            <person name="Bechman K.B."/>
            <person name="Herman A."/>
            <person name="Abrahante J.E."/>
            <person name="Garbe J."/>
        </authorList>
    </citation>
    <scope>NUCLEOTIDE SEQUENCE</scope>
    <source>
        <strain evidence="2">Duluth1</strain>
        <tissue evidence="2">Whole animal</tissue>
    </source>
</reference>
<evidence type="ECO:0000313" key="2">
    <source>
        <dbReference type="EMBL" id="KAH3796887.1"/>
    </source>
</evidence>
<accession>A0A9D4FEM7</accession>
<gene>
    <name evidence="2" type="ORF">DPMN_150464</name>
</gene>
<dbReference type="Proteomes" id="UP000828390">
    <property type="component" value="Unassembled WGS sequence"/>
</dbReference>
<sequence>MVSTDNTSVMAYIQAQGLSHSHSLYLETRNLLVLCKSLNIIFLVKTHTRSSQRPGGQFVSQTPVASVGLDTSSGSGQPDFSYVRLSTGQPVCDQRQPQTSSVRESSLRSSSVDGKRSFVRLRPTGCLCLSLTHSNSPNLGEIRVSFCQILVQRPSQSPVRLSQEISPQVRSQRGRLHADPDMFHDTSGL</sequence>
<evidence type="ECO:0000313" key="3">
    <source>
        <dbReference type="Proteomes" id="UP000828390"/>
    </source>
</evidence>
<name>A0A9D4FEM7_DREPO</name>
<feature type="compositionally biased region" description="Low complexity" evidence="1">
    <location>
        <begin position="100"/>
        <end position="109"/>
    </location>
</feature>
<dbReference type="AlphaFoldDB" id="A0A9D4FEM7"/>
<comment type="caution">
    <text evidence="2">The sequence shown here is derived from an EMBL/GenBank/DDBJ whole genome shotgun (WGS) entry which is preliminary data.</text>
</comment>
<reference evidence="2" key="1">
    <citation type="journal article" date="2019" name="bioRxiv">
        <title>The Genome of the Zebra Mussel, Dreissena polymorpha: A Resource for Invasive Species Research.</title>
        <authorList>
            <person name="McCartney M.A."/>
            <person name="Auch B."/>
            <person name="Kono T."/>
            <person name="Mallez S."/>
            <person name="Zhang Y."/>
            <person name="Obille A."/>
            <person name="Becker A."/>
            <person name="Abrahante J.E."/>
            <person name="Garbe J."/>
            <person name="Badalamenti J.P."/>
            <person name="Herman A."/>
            <person name="Mangelson H."/>
            <person name="Liachko I."/>
            <person name="Sullivan S."/>
            <person name="Sone E.D."/>
            <person name="Koren S."/>
            <person name="Silverstein K.A.T."/>
            <person name="Beckman K.B."/>
            <person name="Gohl D.M."/>
        </authorList>
    </citation>
    <scope>NUCLEOTIDE SEQUENCE</scope>
    <source>
        <strain evidence="2">Duluth1</strain>
        <tissue evidence="2">Whole animal</tissue>
    </source>
</reference>
<dbReference type="EMBL" id="JAIWYP010000007">
    <property type="protein sequence ID" value="KAH3796887.1"/>
    <property type="molecule type" value="Genomic_DNA"/>
</dbReference>